<reference evidence="4 5" key="1">
    <citation type="submission" date="2018-06" db="EMBL/GenBank/DDBJ databases">
        <authorList>
            <consortium name="Pathogen Informatics"/>
            <person name="Doyle S."/>
        </authorList>
    </citation>
    <scope>NUCLEOTIDE SEQUENCE [LARGE SCALE GENOMIC DNA]</scope>
    <source>
        <strain evidence="4 5">NCTC10343</strain>
    </source>
</reference>
<dbReference type="AlphaFoldDB" id="A0A378XY42"/>
<dbReference type="GO" id="GO:0016747">
    <property type="term" value="F:acyltransferase activity, transferring groups other than amino-acyl groups"/>
    <property type="evidence" value="ECO:0007669"/>
    <property type="project" value="InterPro"/>
</dbReference>
<accession>A0A378XY42</accession>
<gene>
    <name evidence="4" type="primary">ysnE_1</name>
    <name evidence="4" type="ORF">NCTC10343_02046</name>
</gene>
<dbReference type="SUPFAM" id="SSF55729">
    <property type="entry name" value="Acyl-CoA N-acyltransferases (Nat)"/>
    <property type="match status" value="1"/>
</dbReference>
<dbReference type="Proteomes" id="UP000254400">
    <property type="component" value="Unassembled WGS sequence"/>
</dbReference>
<name>A0A378XY42_PAEPO</name>
<evidence type="ECO:0000259" key="3">
    <source>
        <dbReference type="PROSITE" id="PS51186"/>
    </source>
</evidence>
<keyword evidence="2 4" id="KW-0012">Acyltransferase</keyword>
<protein>
    <submittedName>
        <fullName evidence="4">Gcn5-like N-acetyltransferase</fullName>
        <ecNumber evidence="4">2.3.1.-</ecNumber>
    </submittedName>
</protein>
<evidence type="ECO:0000256" key="1">
    <source>
        <dbReference type="ARBA" id="ARBA00022679"/>
    </source>
</evidence>
<feature type="domain" description="N-acetyltransferase" evidence="3">
    <location>
        <begin position="7"/>
        <end position="156"/>
    </location>
</feature>
<dbReference type="EMBL" id="UGSC01000001">
    <property type="protein sequence ID" value="SUA69099.1"/>
    <property type="molecule type" value="Genomic_DNA"/>
</dbReference>
<dbReference type="PANTHER" id="PTHR43877">
    <property type="entry name" value="AMINOALKYLPHOSPHONATE N-ACETYLTRANSFERASE-RELATED-RELATED"/>
    <property type="match status" value="1"/>
</dbReference>
<evidence type="ECO:0000313" key="4">
    <source>
        <dbReference type="EMBL" id="SUA69099.1"/>
    </source>
</evidence>
<dbReference type="InterPro" id="IPR016181">
    <property type="entry name" value="Acyl_CoA_acyltransferase"/>
</dbReference>
<dbReference type="Gene3D" id="3.40.630.30">
    <property type="match status" value="1"/>
</dbReference>
<keyword evidence="1 4" id="KW-0808">Transferase</keyword>
<dbReference type="InterPro" id="IPR000182">
    <property type="entry name" value="GNAT_dom"/>
</dbReference>
<evidence type="ECO:0000256" key="2">
    <source>
        <dbReference type="ARBA" id="ARBA00023315"/>
    </source>
</evidence>
<sequence length="159" mass="18357">MRKVSRFTILKVESDHADLHDLIRRLDEDLLERYPADQIYLVDFSNPKVKNMIFAVVYMDGKPVACGGLRPIDAEEMELKRFYVDSSYRRQGIAVSLLSFLEEEARKRGVVRINLETGAAQPEAIAFYTKQGYEPIERFGEYEHDENSLCYGKKLSLSL</sequence>
<organism evidence="4 5">
    <name type="scientific">Paenibacillus polymyxa</name>
    <name type="common">Bacillus polymyxa</name>
    <dbReference type="NCBI Taxonomy" id="1406"/>
    <lineage>
        <taxon>Bacteria</taxon>
        <taxon>Bacillati</taxon>
        <taxon>Bacillota</taxon>
        <taxon>Bacilli</taxon>
        <taxon>Bacillales</taxon>
        <taxon>Paenibacillaceae</taxon>
        <taxon>Paenibacillus</taxon>
    </lineage>
</organism>
<evidence type="ECO:0000313" key="5">
    <source>
        <dbReference type="Proteomes" id="UP000254400"/>
    </source>
</evidence>
<dbReference type="CDD" id="cd04301">
    <property type="entry name" value="NAT_SF"/>
    <property type="match status" value="1"/>
</dbReference>
<dbReference type="Pfam" id="PF00583">
    <property type="entry name" value="Acetyltransf_1"/>
    <property type="match status" value="1"/>
</dbReference>
<dbReference type="PROSITE" id="PS51186">
    <property type="entry name" value="GNAT"/>
    <property type="match status" value="1"/>
</dbReference>
<dbReference type="PANTHER" id="PTHR43877:SF2">
    <property type="entry name" value="AMINOALKYLPHOSPHONATE N-ACETYLTRANSFERASE-RELATED"/>
    <property type="match status" value="1"/>
</dbReference>
<dbReference type="InterPro" id="IPR050832">
    <property type="entry name" value="Bact_Acetyltransf"/>
</dbReference>
<proteinExistence type="predicted"/>
<dbReference type="EC" id="2.3.1.-" evidence="4"/>